<proteinExistence type="predicted"/>
<reference evidence="1 2" key="1">
    <citation type="journal article" date="2010" name="Stand. Genomic Sci.">
        <title>Complete genome sequence of Cellulomonas flavigena type strain (134).</title>
        <authorList>
            <person name="Abt B."/>
            <person name="Foster B."/>
            <person name="Lapidus A."/>
            <person name="Clum A."/>
            <person name="Sun H."/>
            <person name="Pukall R."/>
            <person name="Lucas S."/>
            <person name="Glavina Del Rio T."/>
            <person name="Nolan M."/>
            <person name="Tice H."/>
            <person name="Cheng J.F."/>
            <person name="Pitluck S."/>
            <person name="Liolios K."/>
            <person name="Ivanova N."/>
            <person name="Mavromatis K."/>
            <person name="Ovchinnikova G."/>
            <person name="Pati A."/>
            <person name="Goodwin L."/>
            <person name="Chen A."/>
            <person name="Palaniappan K."/>
            <person name="Land M."/>
            <person name="Hauser L."/>
            <person name="Chang Y.J."/>
            <person name="Jeffries C.D."/>
            <person name="Rohde M."/>
            <person name="Goker M."/>
            <person name="Woyke T."/>
            <person name="Bristow J."/>
            <person name="Eisen J.A."/>
            <person name="Markowitz V."/>
            <person name="Hugenholtz P."/>
            <person name="Kyrpides N.C."/>
            <person name="Klenk H.P."/>
        </authorList>
    </citation>
    <scope>NUCLEOTIDE SEQUENCE [LARGE SCALE GENOMIC DNA]</scope>
    <source>
        <strain evidence="2">ATCC 482 / DSM 20109 / BCRC 11376 / JCM 18109 / NBRC 3775 / NCIMB 8073 / NRS 134</strain>
    </source>
</reference>
<protein>
    <submittedName>
        <fullName evidence="1">Uncharacterized protein</fullName>
    </submittedName>
</protein>
<dbReference type="Proteomes" id="UP000000849">
    <property type="component" value="Chromosome"/>
</dbReference>
<accession>D5UHL6</accession>
<evidence type="ECO:0000313" key="2">
    <source>
        <dbReference type="Proteomes" id="UP000000849"/>
    </source>
</evidence>
<gene>
    <name evidence="1" type="ordered locus">Cfla_2449</name>
</gene>
<dbReference type="SUPFAM" id="SSF56784">
    <property type="entry name" value="HAD-like"/>
    <property type="match status" value="1"/>
</dbReference>
<evidence type="ECO:0000313" key="1">
    <source>
        <dbReference type="EMBL" id="ADG75337.1"/>
    </source>
</evidence>
<dbReference type="EMBL" id="CP001964">
    <property type="protein sequence ID" value="ADG75337.1"/>
    <property type="molecule type" value="Genomic_DNA"/>
</dbReference>
<dbReference type="AlphaFoldDB" id="D5UHL6"/>
<dbReference type="STRING" id="446466.Cfla_2449"/>
<organism evidence="1 2">
    <name type="scientific">Cellulomonas flavigena (strain ATCC 482 / DSM 20109 / BCRC 11376 / JCM 18109 / NBRC 3775 / NCIMB 8073 / NRS 134)</name>
    <dbReference type="NCBI Taxonomy" id="446466"/>
    <lineage>
        <taxon>Bacteria</taxon>
        <taxon>Bacillati</taxon>
        <taxon>Actinomycetota</taxon>
        <taxon>Actinomycetes</taxon>
        <taxon>Micrococcales</taxon>
        <taxon>Cellulomonadaceae</taxon>
        <taxon>Cellulomonas</taxon>
    </lineage>
</organism>
<dbReference type="HOGENOM" id="CLU_131334_0_0_11"/>
<dbReference type="InterPro" id="IPR036412">
    <property type="entry name" value="HAD-like_sf"/>
</dbReference>
<dbReference type="eggNOG" id="ENOG5032U0I">
    <property type="taxonomic scope" value="Bacteria"/>
</dbReference>
<sequence length="180" mass="19724">MIVPINLWFAHAGAMTQLPALGIDIGRVIIDGGPGADTAFFGRDEAAVLATPEVPGAIDTIARLTALVDGRVWLVSKCALRIQERTLRWLEAHDVHGRTGIPTDHVRFCRRREEKRGHCLDLGLTHFVDDHPEVHRAIAGAVRHQYRFGSAVAAPPAVATPTWADVERLVRTTLEPAPVR</sequence>
<name>D5UHL6_CELFN</name>
<dbReference type="KEGG" id="cfl:Cfla_2449"/>
<keyword evidence="2" id="KW-1185">Reference proteome</keyword>